<gene>
    <name evidence="3" type="ORF">DSOUD_2543</name>
</gene>
<proteinExistence type="predicted"/>
<dbReference type="PANTHER" id="PTHR30441:SF4">
    <property type="entry name" value="PROTEIN ASMA"/>
    <property type="match status" value="1"/>
</dbReference>
<dbReference type="EMBL" id="CP010802">
    <property type="protein sequence ID" value="ALC17296.1"/>
    <property type="molecule type" value="Genomic_DNA"/>
</dbReference>
<organism evidence="3 4">
    <name type="scientific">Desulfuromonas soudanensis</name>
    <dbReference type="NCBI Taxonomy" id="1603606"/>
    <lineage>
        <taxon>Bacteria</taxon>
        <taxon>Pseudomonadati</taxon>
        <taxon>Thermodesulfobacteriota</taxon>
        <taxon>Desulfuromonadia</taxon>
        <taxon>Desulfuromonadales</taxon>
        <taxon>Desulfuromonadaceae</taxon>
        <taxon>Desulfuromonas</taxon>
    </lineage>
</organism>
<dbReference type="PATRIC" id="fig|1603606.3.peg.2753"/>
<feature type="domain" description="AsmA" evidence="2">
    <location>
        <begin position="194"/>
        <end position="316"/>
    </location>
</feature>
<reference evidence="3 4" key="1">
    <citation type="submission" date="2015-07" db="EMBL/GenBank/DDBJ databases">
        <title>Isolation and Genomic Characterization of a Novel Halophilic Metal-Reducing Deltaproteobacterium from the Deep Subsurface.</title>
        <authorList>
            <person name="Badalamenti J.P."/>
            <person name="Summers Z.M."/>
            <person name="Gralnick J.A."/>
            <person name="Bond D.R."/>
        </authorList>
    </citation>
    <scope>NUCLEOTIDE SEQUENCE [LARGE SCALE GENOMIC DNA]</scope>
    <source>
        <strain evidence="3 4">WTL</strain>
    </source>
</reference>
<dbReference type="AlphaFoldDB" id="A0A0M4D2P1"/>
<dbReference type="Proteomes" id="UP000057158">
    <property type="component" value="Chromosome"/>
</dbReference>
<dbReference type="InterPro" id="IPR052894">
    <property type="entry name" value="AsmA-related"/>
</dbReference>
<protein>
    <submittedName>
        <fullName evidence="3">AsmA family protein</fullName>
    </submittedName>
</protein>
<dbReference type="InterPro" id="IPR007844">
    <property type="entry name" value="AsmA"/>
</dbReference>
<dbReference type="PANTHER" id="PTHR30441">
    <property type="entry name" value="DUF748 DOMAIN-CONTAINING PROTEIN"/>
    <property type="match status" value="1"/>
</dbReference>
<keyword evidence="1" id="KW-0812">Transmembrane</keyword>
<keyword evidence="1" id="KW-1133">Transmembrane helix</keyword>
<evidence type="ECO:0000313" key="3">
    <source>
        <dbReference type="EMBL" id="ALC17296.1"/>
    </source>
</evidence>
<dbReference type="KEGG" id="des:DSOUD_2543"/>
<evidence type="ECO:0000313" key="4">
    <source>
        <dbReference type="Proteomes" id="UP000057158"/>
    </source>
</evidence>
<dbReference type="Pfam" id="PF05170">
    <property type="entry name" value="AsmA"/>
    <property type="match status" value="2"/>
</dbReference>
<dbReference type="RefSeq" id="WP_053551317.1">
    <property type="nucleotide sequence ID" value="NZ_CP010802.1"/>
</dbReference>
<dbReference type="GO" id="GO:0090313">
    <property type="term" value="P:regulation of protein targeting to membrane"/>
    <property type="evidence" value="ECO:0007669"/>
    <property type="project" value="TreeGrafter"/>
</dbReference>
<name>A0A0M4D2P1_9BACT</name>
<keyword evidence="4" id="KW-1185">Reference proteome</keyword>
<accession>A0A0M4D2P1</accession>
<dbReference type="OrthoDB" id="5290537at2"/>
<feature type="transmembrane region" description="Helical" evidence="1">
    <location>
        <begin position="7"/>
        <end position="29"/>
    </location>
</feature>
<feature type="domain" description="AsmA" evidence="2">
    <location>
        <begin position="1"/>
        <end position="173"/>
    </location>
</feature>
<evidence type="ECO:0000259" key="2">
    <source>
        <dbReference type="Pfam" id="PF05170"/>
    </source>
</evidence>
<sequence>MSKALKITLIAAGVFLGGLLLLAIFLLFVDLEAFKPRLEAAASSALGMEVSVGGRLGGGLSPGLHLTLKDVQIRNRGTDVILAEEARLGIDFFPLLRKEVRIGKIVLKNPRISIERDQEGQFNFEKTAEAREPLPAMNLAQVTVEDGTLRYADKRSGEEFEAGDCNLSLHPLRLSEGSLPGLMKNLSFSGKLSCGEIRKKDFTVADLKISAEGKNGVIDLDPVTMRVFGSQGTGRIQADYSGGVPAYDVHYSLPHFDIGGILNTLSPQKAAEGSMDFSANLSMQGRTLKEMKPTVQGEFSLRGKNLILHGTDLDEAFSRFESSQSFNLVDVGAFFLAGPVGLAVTKGYNFAGILQGSEGKSEIRTLVSDWKVEGGLAQAQDVAMATEKNRIALQGRLDFINERFDDVTVAVIDAQGCPRVRQTIHGTFENPVVEKPNFLKTLTGPALNLLEMGRDLFPGGECEVFYSGAVAAPE</sequence>
<evidence type="ECO:0000256" key="1">
    <source>
        <dbReference type="SAM" id="Phobius"/>
    </source>
</evidence>
<keyword evidence="1" id="KW-0472">Membrane</keyword>
<dbReference type="GO" id="GO:0005886">
    <property type="term" value="C:plasma membrane"/>
    <property type="evidence" value="ECO:0007669"/>
    <property type="project" value="TreeGrafter"/>
</dbReference>